<reference evidence="9" key="1">
    <citation type="journal article" date="2017" name="Genome Biol.">
        <title>Comparative genomics reveals high biological diversity and specific adaptations in the industrially and medically important fungal genus Aspergillus.</title>
        <authorList>
            <person name="de Vries R.P."/>
            <person name="Riley R."/>
            <person name="Wiebenga A."/>
            <person name="Aguilar-Osorio G."/>
            <person name="Amillis S."/>
            <person name="Uchima C.A."/>
            <person name="Anderluh G."/>
            <person name="Asadollahi M."/>
            <person name="Askin M."/>
            <person name="Barry K."/>
            <person name="Battaglia E."/>
            <person name="Bayram O."/>
            <person name="Benocci T."/>
            <person name="Braus-Stromeyer S.A."/>
            <person name="Caldana C."/>
            <person name="Canovas D."/>
            <person name="Cerqueira G.C."/>
            <person name="Chen F."/>
            <person name="Chen W."/>
            <person name="Choi C."/>
            <person name="Clum A."/>
            <person name="Dos Santos R.A."/>
            <person name="Damasio A.R."/>
            <person name="Diallinas G."/>
            <person name="Emri T."/>
            <person name="Fekete E."/>
            <person name="Flipphi M."/>
            <person name="Freyberg S."/>
            <person name="Gallo A."/>
            <person name="Gournas C."/>
            <person name="Habgood R."/>
            <person name="Hainaut M."/>
            <person name="Harispe M.L."/>
            <person name="Henrissat B."/>
            <person name="Hilden K.S."/>
            <person name="Hope R."/>
            <person name="Hossain A."/>
            <person name="Karabika E."/>
            <person name="Karaffa L."/>
            <person name="Karanyi Z."/>
            <person name="Krasevec N."/>
            <person name="Kuo A."/>
            <person name="Kusch H."/>
            <person name="LaButti K."/>
            <person name="Lagendijk E.L."/>
            <person name="Lapidus A."/>
            <person name="Levasseur A."/>
            <person name="Lindquist E."/>
            <person name="Lipzen A."/>
            <person name="Logrieco A.F."/>
            <person name="MacCabe A."/>
            <person name="Maekelae M.R."/>
            <person name="Malavazi I."/>
            <person name="Melin P."/>
            <person name="Meyer V."/>
            <person name="Mielnichuk N."/>
            <person name="Miskei M."/>
            <person name="Molnar A.P."/>
            <person name="Mule G."/>
            <person name="Ngan C.Y."/>
            <person name="Orejas M."/>
            <person name="Orosz E."/>
            <person name="Ouedraogo J.P."/>
            <person name="Overkamp K.M."/>
            <person name="Park H.-S."/>
            <person name="Perrone G."/>
            <person name="Piumi F."/>
            <person name="Punt P.J."/>
            <person name="Ram A.F."/>
            <person name="Ramon A."/>
            <person name="Rauscher S."/>
            <person name="Record E."/>
            <person name="Riano-Pachon D.M."/>
            <person name="Robert V."/>
            <person name="Roehrig J."/>
            <person name="Ruller R."/>
            <person name="Salamov A."/>
            <person name="Salih N.S."/>
            <person name="Samson R.A."/>
            <person name="Sandor E."/>
            <person name="Sanguinetti M."/>
            <person name="Schuetze T."/>
            <person name="Sepcic K."/>
            <person name="Shelest E."/>
            <person name="Sherlock G."/>
            <person name="Sophianopoulou V."/>
            <person name="Squina F.M."/>
            <person name="Sun H."/>
            <person name="Susca A."/>
            <person name="Todd R.B."/>
            <person name="Tsang A."/>
            <person name="Unkles S.E."/>
            <person name="van de Wiele N."/>
            <person name="van Rossen-Uffink D."/>
            <person name="Oliveira J.V."/>
            <person name="Vesth T.C."/>
            <person name="Visser J."/>
            <person name="Yu J.-H."/>
            <person name="Zhou M."/>
            <person name="Andersen M.R."/>
            <person name="Archer D.B."/>
            <person name="Baker S.E."/>
            <person name="Benoit I."/>
            <person name="Brakhage A.A."/>
            <person name="Braus G.H."/>
            <person name="Fischer R."/>
            <person name="Frisvad J.C."/>
            <person name="Goldman G.H."/>
            <person name="Houbraken J."/>
            <person name="Oakley B."/>
            <person name="Pocsi I."/>
            <person name="Scazzocchio C."/>
            <person name="Seiboth B."/>
            <person name="vanKuyk P.A."/>
            <person name="Wortman J."/>
            <person name="Dyer P.S."/>
            <person name="Grigoriev I.V."/>
        </authorList>
    </citation>
    <scope>NUCLEOTIDE SEQUENCE [LARGE SCALE GENOMIC DNA]</scope>
    <source>
        <strain evidence="9">CBS 506.65</strain>
    </source>
</reference>
<organism evidence="8 9">
    <name type="scientific">Penicilliopsis zonata CBS 506.65</name>
    <dbReference type="NCBI Taxonomy" id="1073090"/>
    <lineage>
        <taxon>Eukaryota</taxon>
        <taxon>Fungi</taxon>
        <taxon>Dikarya</taxon>
        <taxon>Ascomycota</taxon>
        <taxon>Pezizomycotina</taxon>
        <taxon>Eurotiomycetes</taxon>
        <taxon>Eurotiomycetidae</taxon>
        <taxon>Eurotiales</taxon>
        <taxon>Aspergillaceae</taxon>
        <taxon>Penicilliopsis</taxon>
    </lineage>
</organism>
<evidence type="ECO:0000256" key="6">
    <source>
        <dbReference type="SAM" id="MobiDB-lite"/>
    </source>
</evidence>
<dbReference type="EMBL" id="KV878353">
    <property type="protein sequence ID" value="OJJ43180.1"/>
    <property type="molecule type" value="Genomic_DNA"/>
</dbReference>
<evidence type="ECO:0000256" key="3">
    <source>
        <dbReference type="ARBA" id="ARBA00022723"/>
    </source>
</evidence>
<dbReference type="GO" id="GO:0016020">
    <property type="term" value="C:membrane"/>
    <property type="evidence" value="ECO:0007669"/>
    <property type="project" value="UniProtKB-SubCell"/>
</dbReference>
<evidence type="ECO:0000256" key="4">
    <source>
        <dbReference type="ARBA" id="ARBA00022833"/>
    </source>
</evidence>
<dbReference type="PANTHER" id="PTHR23292">
    <property type="entry name" value="LIPOPOLYSACCHARIDE-INDUCED TUMOR NECROSIS FACTOR-ALPHA FACTOR"/>
    <property type="match status" value="1"/>
</dbReference>
<evidence type="ECO:0000313" key="9">
    <source>
        <dbReference type="Proteomes" id="UP000184188"/>
    </source>
</evidence>
<dbReference type="GO" id="GO:0008270">
    <property type="term" value="F:zinc ion binding"/>
    <property type="evidence" value="ECO:0007669"/>
    <property type="project" value="TreeGrafter"/>
</dbReference>
<dbReference type="OrthoDB" id="5599753at2759"/>
<dbReference type="GeneID" id="34607627"/>
<comment type="subcellular location">
    <subcellularLocation>
        <location evidence="1">Membrane</location>
        <topology evidence="1">Peripheral membrane protein</topology>
    </subcellularLocation>
</comment>
<dbReference type="STRING" id="1073090.A0A1L9S7P3"/>
<evidence type="ECO:0000256" key="1">
    <source>
        <dbReference type="ARBA" id="ARBA00004170"/>
    </source>
</evidence>
<accession>A0A1L9S7P3</accession>
<dbReference type="PROSITE" id="PS51837">
    <property type="entry name" value="LITAF"/>
    <property type="match status" value="1"/>
</dbReference>
<keyword evidence="9" id="KW-1185">Reference proteome</keyword>
<dbReference type="InterPro" id="IPR037519">
    <property type="entry name" value="LITAF_fam"/>
</dbReference>
<dbReference type="Proteomes" id="UP000184188">
    <property type="component" value="Unassembled WGS sequence"/>
</dbReference>
<dbReference type="Pfam" id="PF10601">
    <property type="entry name" value="zf-LITAF-like"/>
    <property type="match status" value="1"/>
</dbReference>
<evidence type="ECO:0000313" key="8">
    <source>
        <dbReference type="EMBL" id="OJJ43180.1"/>
    </source>
</evidence>
<keyword evidence="5" id="KW-0472">Membrane</keyword>
<dbReference type="AlphaFoldDB" id="A0A1L9S7P3"/>
<proteinExistence type="inferred from homology"/>
<sequence>MELAASDTIPTDTVEPVPVQKAAISPDDTKVQPPRYEEHKKEAPAPFQPQRVELTRLGEMPGFINCPTCKHDGLTRVSKESSSSTKITACLCCLFGGVICVFLPFCMQLCYENYHYCSYCGQMVAIVKHNGEVQVIPPTMHTHLGLGWFSHRGQLQFGIVNRHSYLLVFI</sequence>
<gene>
    <name evidence="8" type="ORF">ASPZODRAFT_1170675</name>
</gene>
<feature type="compositionally biased region" description="Basic and acidic residues" evidence="6">
    <location>
        <begin position="27"/>
        <end position="43"/>
    </location>
</feature>
<evidence type="ECO:0000256" key="5">
    <source>
        <dbReference type="ARBA" id="ARBA00023136"/>
    </source>
</evidence>
<evidence type="ECO:0000259" key="7">
    <source>
        <dbReference type="PROSITE" id="PS51837"/>
    </source>
</evidence>
<dbReference type="VEuPathDB" id="FungiDB:ASPZODRAFT_1170675"/>
<protein>
    <recommendedName>
        <fullName evidence="7">LITAF domain-containing protein</fullName>
    </recommendedName>
</protein>
<dbReference type="RefSeq" id="XP_022577690.1">
    <property type="nucleotide sequence ID" value="XM_022721162.1"/>
</dbReference>
<dbReference type="SMART" id="SM00714">
    <property type="entry name" value="LITAF"/>
    <property type="match status" value="1"/>
</dbReference>
<keyword evidence="4" id="KW-0862">Zinc</keyword>
<feature type="domain" description="LITAF" evidence="7">
    <location>
        <begin position="46"/>
        <end position="129"/>
    </location>
</feature>
<dbReference type="InterPro" id="IPR006629">
    <property type="entry name" value="LITAF"/>
</dbReference>
<dbReference type="PANTHER" id="PTHR23292:SF6">
    <property type="entry name" value="FI16602P1-RELATED"/>
    <property type="match status" value="1"/>
</dbReference>
<keyword evidence="3" id="KW-0479">Metal-binding</keyword>
<feature type="region of interest" description="Disordered" evidence="6">
    <location>
        <begin position="1"/>
        <end position="47"/>
    </location>
</feature>
<comment type="similarity">
    <text evidence="2">Belongs to the CDIP1/LITAF family.</text>
</comment>
<evidence type="ECO:0000256" key="2">
    <source>
        <dbReference type="ARBA" id="ARBA00005975"/>
    </source>
</evidence>
<name>A0A1L9S7P3_9EURO</name>